<evidence type="ECO:0000256" key="2">
    <source>
        <dbReference type="ARBA" id="ARBA00023015"/>
    </source>
</evidence>
<dbReference type="Proteomes" id="UP000029516">
    <property type="component" value="Chromosome"/>
</dbReference>
<keyword evidence="1" id="KW-0678">Repressor</keyword>
<proteinExistence type="predicted"/>
<dbReference type="EMBL" id="CP009458">
    <property type="protein sequence ID" value="AIR62515.1"/>
    <property type="molecule type" value="Genomic_DNA"/>
</dbReference>
<evidence type="ECO:0000259" key="5">
    <source>
        <dbReference type="PROSITE" id="PS50937"/>
    </source>
</evidence>
<evidence type="ECO:0000313" key="6">
    <source>
        <dbReference type="EMBL" id="AIR62515.1"/>
    </source>
</evidence>
<dbReference type="PANTHER" id="PTHR30204">
    <property type="entry name" value="REDOX-CYCLING DRUG-SENSING TRANSCRIPTIONAL ACTIVATOR SOXR"/>
    <property type="match status" value="1"/>
</dbReference>
<keyword evidence="2" id="KW-0805">Transcription regulation</keyword>
<dbReference type="InterPro" id="IPR053988">
    <property type="entry name" value="MlrA-like_helical"/>
</dbReference>
<name>A0AAN0VVD0_9ENTR</name>
<dbReference type="PANTHER" id="PTHR30204:SF69">
    <property type="entry name" value="MERR-FAMILY TRANSCRIPTIONAL REGULATOR"/>
    <property type="match status" value="1"/>
</dbReference>
<evidence type="ECO:0000313" key="7">
    <source>
        <dbReference type="Proteomes" id="UP000029516"/>
    </source>
</evidence>
<evidence type="ECO:0000256" key="4">
    <source>
        <dbReference type="ARBA" id="ARBA00023163"/>
    </source>
</evidence>
<evidence type="ECO:0000256" key="3">
    <source>
        <dbReference type="ARBA" id="ARBA00023125"/>
    </source>
</evidence>
<sequence>MARFNIDVLASQCGVTPANIRSWQRYGLIKPQVDENGHRFFDFTHCSQVAAIVGWLEKGVALSDMLALLKGEEMSPPFRWLDVQEALLAQCEAMQPAKLRGLIWRYGREVPPAIFIDEVIRPLRLWLNADAQQEQAMNSALLDTALIEYATFVLASGRKRPGGSLFILALSLKDPVELWLEGIRFASDGFCVEVLDRGIPCPDLSRIHADHIMIWADKALDANQQALYHRWLKSGIPVFLGGSEAARGNKHAATPRNCAPGERTMLLDTQSQR</sequence>
<dbReference type="KEGG" id="cem:LH23_18185"/>
<dbReference type="CDD" id="cd00592">
    <property type="entry name" value="HTH_MerR-like"/>
    <property type="match status" value="1"/>
</dbReference>
<dbReference type="InterPro" id="IPR000551">
    <property type="entry name" value="MerR-type_HTH_dom"/>
</dbReference>
<dbReference type="PROSITE" id="PS50937">
    <property type="entry name" value="HTH_MERR_2"/>
    <property type="match status" value="1"/>
</dbReference>
<dbReference type="SUPFAM" id="SSF46955">
    <property type="entry name" value="Putative DNA-binding domain"/>
    <property type="match status" value="1"/>
</dbReference>
<dbReference type="RefSeq" id="WP_039294088.1">
    <property type="nucleotide sequence ID" value="NZ_CP009458.1"/>
</dbReference>
<dbReference type="AlphaFoldDB" id="A0AAN0VVD0"/>
<accession>A0AAN0VVD0</accession>
<dbReference type="Gene3D" id="1.10.1660.10">
    <property type="match status" value="1"/>
</dbReference>
<keyword evidence="3" id="KW-0238">DNA-binding</keyword>
<dbReference type="InterPro" id="IPR047057">
    <property type="entry name" value="MerR_fam"/>
</dbReference>
<feature type="domain" description="HTH merR-type" evidence="5">
    <location>
        <begin position="3"/>
        <end position="71"/>
    </location>
</feature>
<dbReference type="SMART" id="SM00422">
    <property type="entry name" value="HTH_MERR"/>
    <property type="match status" value="1"/>
</dbReference>
<dbReference type="InterPro" id="IPR053987">
    <property type="entry name" value="MlrA-like_C"/>
</dbReference>
<dbReference type="Pfam" id="PF22270">
    <property type="entry name" value="MlrA_helical"/>
    <property type="match status" value="1"/>
</dbReference>
<reference evidence="6 7" key="1">
    <citation type="submission" date="2014-09" db="EMBL/GenBank/DDBJ databases">
        <authorList>
            <person name="Chan K.-G."/>
        </authorList>
    </citation>
    <scope>NUCLEOTIDE SEQUENCE [LARGE SCALE GENOMIC DNA]</scope>
    <source>
        <strain evidence="6 7">M006</strain>
    </source>
</reference>
<dbReference type="Pfam" id="PF22267">
    <property type="entry name" value="MlrA_C"/>
    <property type="match status" value="1"/>
</dbReference>
<protein>
    <submittedName>
        <fullName evidence="6">Transcriptional regulator</fullName>
    </submittedName>
</protein>
<dbReference type="GO" id="GO:0003700">
    <property type="term" value="F:DNA-binding transcription factor activity"/>
    <property type="evidence" value="ECO:0007669"/>
    <property type="project" value="InterPro"/>
</dbReference>
<dbReference type="InterPro" id="IPR009061">
    <property type="entry name" value="DNA-bd_dom_put_sf"/>
</dbReference>
<dbReference type="Pfam" id="PF13411">
    <property type="entry name" value="MerR_1"/>
    <property type="match status" value="1"/>
</dbReference>
<gene>
    <name evidence="6" type="ORF">LH23_18185</name>
</gene>
<evidence type="ECO:0000256" key="1">
    <source>
        <dbReference type="ARBA" id="ARBA00022491"/>
    </source>
</evidence>
<dbReference type="GO" id="GO:0003677">
    <property type="term" value="F:DNA binding"/>
    <property type="evidence" value="ECO:0007669"/>
    <property type="project" value="UniProtKB-KW"/>
</dbReference>
<organism evidence="6 7">
    <name type="scientific">Cedecea neteri</name>
    <dbReference type="NCBI Taxonomy" id="158822"/>
    <lineage>
        <taxon>Bacteria</taxon>
        <taxon>Pseudomonadati</taxon>
        <taxon>Pseudomonadota</taxon>
        <taxon>Gammaproteobacteria</taxon>
        <taxon>Enterobacterales</taxon>
        <taxon>Enterobacteriaceae</taxon>
        <taxon>Cedecea</taxon>
    </lineage>
</organism>
<keyword evidence="4" id="KW-0804">Transcription</keyword>